<name>A0A256G567_9HYPH</name>
<dbReference type="EMBL" id="NNRM01000045">
    <property type="protein sequence ID" value="OYR22224.1"/>
    <property type="molecule type" value="Genomic_DNA"/>
</dbReference>
<dbReference type="Proteomes" id="UP000216188">
    <property type="component" value="Unassembled WGS sequence"/>
</dbReference>
<proteinExistence type="predicted"/>
<accession>A0A256G567</accession>
<evidence type="ECO:0000313" key="1">
    <source>
        <dbReference type="EMBL" id="OYR22224.1"/>
    </source>
</evidence>
<reference evidence="1 2" key="1">
    <citation type="submission" date="2017-07" db="EMBL/GenBank/DDBJ databases">
        <title>Phylogenetic study on the rhizospheric bacterium Ochrobactrum sp. A44.</title>
        <authorList>
            <person name="Krzyzanowska D.M."/>
            <person name="Ossowicki A."/>
            <person name="Rajewska M."/>
            <person name="Maciag T."/>
            <person name="Kaczynski Z."/>
            <person name="Czerwicka M."/>
            <person name="Jafra S."/>
        </authorList>
    </citation>
    <scope>NUCLEOTIDE SEQUENCE [LARGE SCALE GENOMIC DNA]</scope>
    <source>
        <strain evidence="1 2">CCUG 30717</strain>
    </source>
</reference>
<protein>
    <submittedName>
        <fullName evidence="1">Uncharacterized protein</fullName>
    </submittedName>
</protein>
<organism evidence="1 2">
    <name type="scientific">Brucella pseudogrignonensis</name>
    <dbReference type="NCBI Taxonomy" id="419475"/>
    <lineage>
        <taxon>Bacteria</taxon>
        <taxon>Pseudomonadati</taxon>
        <taxon>Pseudomonadota</taxon>
        <taxon>Alphaproteobacteria</taxon>
        <taxon>Hyphomicrobiales</taxon>
        <taxon>Brucellaceae</taxon>
        <taxon>Brucella/Ochrobactrum group</taxon>
        <taxon>Brucella</taxon>
    </lineage>
</organism>
<dbReference type="AlphaFoldDB" id="A0A256G567"/>
<keyword evidence="2" id="KW-1185">Reference proteome</keyword>
<comment type="caution">
    <text evidence="1">The sequence shown here is derived from an EMBL/GenBank/DDBJ whole genome shotgun (WGS) entry which is preliminary data.</text>
</comment>
<evidence type="ECO:0000313" key="2">
    <source>
        <dbReference type="Proteomes" id="UP000216188"/>
    </source>
</evidence>
<sequence length="57" mass="6585">MFGKEKISLNEPEGENQFASLKTVNIAFDRCFVGFSGLFENDIHSKKRNSFRYLLPL</sequence>
<gene>
    <name evidence="1" type="ORF">CEV34_4566</name>
</gene>
<dbReference type="STRING" id="419475.A8A54_15235"/>